<protein>
    <submittedName>
        <fullName evidence="2">Uncharacterized protein</fullName>
    </submittedName>
</protein>
<keyword evidence="1" id="KW-0472">Membrane</keyword>
<name>A0A0B1QXA8_9GAMM</name>
<reference evidence="2 3" key="1">
    <citation type="submission" date="2014-11" db="EMBL/GenBank/DDBJ databases">
        <title>Genome sequencing of Pantoea rodasii ND03.</title>
        <authorList>
            <person name="Muhamad Yunos N.Y."/>
            <person name="Chan K.-G."/>
        </authorList>
    </citation>
    <scope>NUCLEOTIDE SEQUENCE [LARGE SCALE GENOMIC DNA]</scope>
    <source>
        <strain evidence="2 3">ND03</strain>
    </source>
</reference>
<evidence type="ECO:0000256" key="1">
    <source>
        <dbReference type="SAM" id="Phobius"/>
    </source>
</evidence>
<organism evidence="2 3">
    <name type="scientific">Pantoea rodasii</name>
    <dbReference type="NCBI Taxonomy" id="1076549"/>
    <lineage>
        <taxon>Bacteria</taxon>
        <taxon>Pseudomonadati</taxon>
        <taxon>Pseudomonadota</taxon>
        <taxon>Gammaproteobacteria</taxon>
        <taxon>Enterobacterales</taxon>
        <taxon>Erwiniaceae</taxon>
        <taxon>Pantoea</taxon>
    </lineage>
</organism>
<evidence type="ECO:0000313" key="2">
    <source>
        <dbReference type="EMBL" id="KHJ65019.1"/>
    </source>
</evidence>
<proteinExistence type="predicted"/>
<dbReference type="RefSeq" id="WP_039337500.1">
    <property type="nucleotide sequence ID" value="NZ_JTJJ01000196.1"/>
</dbReference>
<feature type="transmembrane region" description="Helical" evidence="1">
    <location>
        <begin position="70"/>
        <end position="87"/>
    </location>
</feature>
<keyword evidence="1" id="KW-1133">Transmembrane helix</keyword>
<dbReference type="Proteomes" id="UP000030853">
    <property type="component" value="Unassembled WGS sequence"/>
</dbReference>
<feature type="transmembrane region" description="Helical" evidence="1">
    <location>
        <begin position="48"/>
        <end position="64"/>
    </location>
</feature>
<evidence type="ECO:0000313" key="3">
    <source>
        <dbReference type="Proteomes" id="UP000030853"/>
    </source>
</evidence>
<sequence>MNVSEAALLKSGFSQADLQKLKNNVANYGGTLDSATHDLANRFNASKWITVTALIILILTLVIASKSTSITLGITLAIVLPFIWYITPLKMGYKSWRYRRSLVTSEPNQKQR</sequence>
<comment type="caution">
    <text evidence="2">The sequence shown here is derived from an EMBL/GenBank/DDBJ whole genome shotgun (WGS) entry which is preliminary data.</text>
</comment>
<gene>
    <name evidence="2" type="ORF">QU24_26780</name>
</gene>
<keyword evidence="1" id="KW-0812">Transmembrane</keyword>
<dbReference type="AlphaFoldDB" id="A0A0B1QXA8"/>
<accession>A0A0B1QXA8</accession>
<dbReference type="EMBL" id="JTJJ01000196">
    <property type="protein sequence ID" value="KHJ65019.1"/>
    <property type="molecule type" value="Genomic_DNA"/>
</dbReference>